<dbReference type="EC" id="2.4.1.1" evidence="13"/>
<dbReference type="GO" id="GO:0030170">
    <property type="term" value="F:pyridoxal phosphate binding"/>
    <property type="evidence" value="ECO:0007669"/>
    <property type="project" value="InterPro"/>
</dbReference>
<organism evidence="14 15">
    <name type="scientific">Albimonas pacifica</name>
    <dbReference type="NCBI Taxonomy" id="1114924"/>
    <lineage>
        <taxon>Bacteria</taxon>
        <taxon>Pseudomonadati</taxon>
        <taxon>Pseudomonadota</taxon>
        <taxon>Alphaproteobacteria</taxon>
        <taxon>Rhodobacterales</taxon>
        <taxon>Paracoccaceae</taxon>
        <taxon>Albimonas</taxon>
    </lineage>
</organism>
<dbReference type="RefSeq" id="WP_092860251.1">
    <property type="nucleotide sequence ID" value="NZ_FOQH01000005.1"/>
</dbReference>
<evidence type="ECO:0000313" key="14">
    <source>
        <dbReference type="EMBL" id="SFI29262.1"/>
    </source>
</evidence>
<dbReference type="FunFam" id="3.40.50.2000:FF:000003">
    <property type="entry name" value="Alpha-1,4 glucan phosphorylase"/>
    <property type="match status" value="1"/>
</dbReference>
<dbReference type="GO" id="GO:0005980">
    <property type="term" value="P:glycogen catabolic process"/>
    <property type="evidence" value="ECO:0007669"/>
    <property type="project" value="TreeGrafter"/>
</dbReference>
<comment type="subcellular location">
    <subcellularLocation>
        <location evidence="3">Cytoplasm</location>
    </subcellularLocation>
</comment>
<dbReference type="PANTHER" id="PTHR11468">
    <property type="entry name" value="GLYCOGEN PHOSPHORYLASE"/>
    <property type="match status" value="1"/>
</dbReference>
<dbReference type="SUPFAM" id="SSF53756">
    <property type="entry name" value="UDP-Glycosyltransferase/glycogen phosphorylase"/>
    <property type="match status" value="1"/>
</dbReference>
<evidence type="ECO:0000256" key="5">
    <source>
        <dbReference type="ARBA" id="ARBA00022490"/>
    </source>
</evidence>
<evidence type="ECO:0000256" key="10">
    <source>
        <dbReference type="ARBA" id="ARBA00023277"/>
    </source>
</evidence>
<dbReference type="InterPro" id="IPR000811">
    <property type="entry name" value="Glyco_trans_35"/>
</dbReference>
<comment type="function">
    <text evidence="13">Allosteric enzyme that catalyzes the rate-limiting step in glycogen catabolism, the phosphorolytic cleavage of glycogen to produce glucose-1-phosphate, and plays a central role in maintaining cellular and organismal glucose homeostasis.</text>
</comment>
<keyword evidence="6" id="KW-0021">Allosteric enzyme</keyword>
<comment type="cofactor">
    <cofactor evidence="2 13">
        <name>pyridoxal 5'-phosphate</name>
        <dbReference type="ChEBI" id="CHEBI:597326"/>
    </cofactor>
</comment>
<dbReference type="OrthoDB" id="7229284at2"/>
<comment type="catalytic activity">
    <reaction evidence="1 13">
        <text>[(1-&gt;4)-alpha-D-glucosyl](n) + phosphate = [(1-&gt;4)-alpha-D-glucosyl](n-1) + alpha-D-glucose 1-phosphate</text>
        <dbReference type="Rhea" id="RHEA:41732"/>
        <dbReference type="Rhea" id="RHEA-COMP:9584"/>
        <dbReference type="Rhea" id="RHEA-COMP:9586"/>
        <dbReference type="ChEBI" id="CHEBI:15444"/>
        <dbReference type="ChEBI" id="CHEBI:43474"/>
        <dbReference type="ChEBI" id="CHEBI:58601"/>
        <dbReference type="EC" id="2.4.1.1"/>
    </reaction>
</comment>
<comment type="function">
    <text evidence="11">Phosphorylase is an important allosteric enzyme in carbohydrate metabolism. Enzymes from different sources differ in their regulatory mechanisms and in their natural substrates. However, all known phosphorylases share catalytic and structural properties.</text>
</comment>
<dbReference type="PANTHER" id="PTHR11468:SF3">
    <property type="entry name" value="GLYCOGEN PHOSPHORYLASE, LIVER FORM"/>
    <property type="match status" value="1"/>
</dbReference>
<name>A0A1I3H111_9RHOB</name>
<evidence type="ECO:0000256" key="7">
    <source>
        <dbReference type="ARBA" id="ARBA00022676"/>
    </source>
</evidence>
<evidence type="ECO:0000256" key="3">
    <source>
        <dbReference type="ARBA" id="ARBA00004496"/>
    </source>
</evidence>
<sequence length="803" mass="91467">MNFRHAVSRPADADELADAVLNHLTFSIGKTTDTATLSDWRLALTHAIRDMVVAPWFDSVRQVYKEDRKRVYYLSMEFLIGRLLEDAIDNLGLGELARHAMEKHGIDWREVLDDEPDAALGNGGLGRLAACFLDSMSTVGLPAHGYGIRYDHGLFRQGFHDGWQVEEAEEWLRQAHPWEFQRREVQHRIGFGGSVRTTEGDAAEWEPEEVVIAAAYDTPVPGWGGRWTNTLRLWSAKPERLFELDRFNRGDFVGAAAPAILAQTISRVLYPDDTTPQGKELRLKQEYFFTAASIRDLLRRFVSDHKDLRELPNKVAIQLNDTHPAIAVAELVRLLIDRHGMSFDEAFEISRGTLHYTNHTLMPEALERWSWDLMSRVLPRHLQIIEKINRRHEQEFPDRPESTRIIDHGEIRMGNLAFVGSCKVNGVSALHTDLMKRTVFKDLHELHPERIVNVTNGVTPRRWINTCNGRLRDLLNETVGEGWITDLDKLERLRGHATQKSFQDALWDAKRINKASLSNWMLEHTGVGVDPDAMFDVQIKRIHEYKRQLLNILEAAALYNEIRDNPGKDWTPRVKLFGGKAAPGYQQAKLIIKLINDIGKKINEDPAIGDKLKIVFPPNYNVSMAERLIPAADLSEQISTAGMEASGTGNMKLSMNGALTVGTLDGANVEIREAVGPENIFIFGKTADEVNAMRDKGYDSRPAIEADERLARVITQIERGVFSPDDPGRFRAIGDTLRHHDWFMVTADFTSYWTVQRRIDDAWKDRRDWLRKSTINIAGMGRFSSDRSIKNYADYVWEAEYGF</sequence>
<keyword evidence="5" id="KW-0963">Cytoplasm</keyword>
<evidence type="ECO:0000256" key="12">
    <source>
        <dbReference type="PIRSR" id="PIRSR000460-1"/>
    </source>
</evidence>
<keyword evidence="9 12" id="KW-0663">Pyridoxal phosphate</keyword>
<keyword evidence="15" id="KW-1185">Reference proteome</keyword>
<dbReference type="CDD" id="cd04300">
    <property type="entry name" value="GT35_Glycogen_Phosphorylase"/>
    <property type="match status" value="1"/>
</dbReference>
<evidence type="ECO:0000256" key="13">
    <source>
        <dbReference type="RuleBase" id="RU000587"/>
    </source>
</evidence>
<evidence type="ECO:0000256" key="6">
    <source>
        <dbReference type="ARBA" id="ARBA00022533"/>
    </source>
</evidence>
<keyword evidence="10 13" id="KW-0119">Carbohydrate metabolism</keyword>
<dbReference type="Gene3D" id="3.40.50.2000">
    <property type="entry name" value="Glycogen Phosphorylase B"/>
    <property type="match status" value="2"/>
</dbReference>
<evidence type="ECO:0000256" key="2">
    <source>
        <dbReference type="ARBA" id="ARBA00001933"/>
    </source>
</evidence>
<proteinExistence type="inferred from homology"/>
<evidence type="ECO:0000256" key="1">
    <source>
        <dbReference type="ARBA" id="ARBA00001275"/>
    </source>
</evidence>
<protein>
    <recommendedName>
        <fullName evidence="13">Alpha-1,4 glucan phosphorylase</fullName>
        <ecNumber evidence="13">2.4.1.1</ecNumber>
    </recommendedName>
</protein>
<dbReference type="PIRSF" id="PIRSF000460">
    <property type="entry name" value="Pprylas_GlgP"/>
    <property type="match status" value="1"/>
</dbReference>
<keyword evidence="7 13" id="KW-0328">Glycosyltransferase</keyword>
<dbReference type="STRING" id="1114924.SAMN05216258_105443"/>
<dbReference type="AlphaFoldDB" id="A0A1I3H111"/>
<dbReference type="FunFam" id="3.40.50.2000:FF:000153">
    <property type="entry name" value="Alpha-1,4 glucan phosphorylase"/>
    <property type="match status" value="1"/>
</dbReference>
<evidence type="ECO:0000313" key="15">
    <source>
        <dbReference type="Proteomes" id="UP000199377"/>
    </source>
</evidence>
<accession>A0A1I3H111</accession>
<gene>
    <name evidence="14" type="ORF">SAMN05216258_105443</name>
</gene>
<feature type="modified residue" description="N6-(pyridoxal phosphate)lysine" evidence="12">
    <location>
        <position position="652"/>
    </location>
</feature>
<dbReference type="GO" id="GO:0005737">
    <property type="term" value="C:cytoplasm"/>
    <property type="evidence" value="ECO:0007669"/>
    <property type="project" value="UniProtKB-SubCell"/>
</dbReference>
<dbReference type="InterPro" id="IPR011833">
    <property type="entry name" value="Glycg_phsphrylas"/>
</dbReference>
<dbReference type="Proteomes" id="UP000199377">
    <property type="component" value="Unassembled WGS sequence"/>
</dbReference>
<keyword evidence="8 13" id="KW-0808">Transferase</keyword>
<reference evidence="14 15" key="1">
    <citation type="submission" date="2016-10" db="EMBL/GenBank/DDBJ databases">
        <authorList>
            <person name="de Groot N.N."/>
        </authorList>
    </citation>
    <scope>NUCLEOTIDE SEQUENCE [LARGE SCALE GENOMIC DNA]</scope>
    <source>
        <strain evidence="14 15">CGMCC 1.11030</strain>
    </source>
</reference>
<dbReference type="NCBIfam" id="TIGR02093">
    <property type="entry name" value="P_ylase"/>
    <property type="match status" value="1"/>
</dbReference>
<dbReference type="PROSITE" id="PS00102">
    <property type="entry name" value="PHOSPHORYLASE"/>
    <property type="match status" value="1"/>
</dbReference>
<comment type="similarity">
    <text evidence="4 13">Belongs to the glycogen phosphorylase family.</text>
</comment>
<evidence type="ECO:0000256" key="4">
    <source>
        <dbReference type="ARBA" id="ARBA00006047"/>
    </source>
</evidence>
<dbReference type="EMBL" id="FOQH01000005">
    <property type="protein sequence ID" value="SFI29262.1"/>
    <property type="molecule type" value="Genomic_DNA"/>
</dbReference>
<dbReference type="GO" id="GO:0008184">
    <property type="term" value="F:glycogen phosphorylase activity"/>
    <property type="evidence" value="ECO:0007669"/>
    <property type="project" value="InterPro"/>
</dbReference>
<dbReference type="Pfam" id="PF00343">
    <property type="entry name" value="Phosphorylase"/>
    <property type="match status" value="1"/>
</dbReference>
<evidence type="ECO:0000256" key="11">
    <source>
        <dbReference type="ARBA" id="ARBA00025174"/>
    </source>
</evidence>
<evidence type="ECO:0000256" key="9">
    <source>
        <dbReference type="ARBA" id="ARBA00022898"/>
    </source>
</evidence>
<dbReference type="InterPro" id="IPR035090">
    <property type="entry name" value="Pyridoxal_P_attach_site"/>
</dbReference>
<evidence type="ECO:0000256" key="8">
    <source>
        <dbReference type="ARBA" id="ARBA00022679"/>
    </source>
</evidence>